<protein>
    <submittedName>
        <fullName evidence="1">23651_t:CDS:1</fullName>
    </submittedName>
</protein>
<dbReference type="OrthoDB" id="10457783at2759"/>
<accession>A0A9N9G277</accession>
<dbReference type="Proteomes" id="UP000789405">
    <property type="component" value="Unassembled WGS sequence"/>
</dbReference>
<sequence length="69" mass="8192">MPFLLRCFLKFQYIKAEISKKWQETFGKRHIVAKLCSLWAIEAKALKLTFTTPMTSIIYQELEDFLVSF</sequence>
<evidence type="ECO:0000313" key="1">
    <source>
        <dbReference type="EMBL" id="CAG8579569.1"/>
    </source>
</evidence>
<organism evidence="1 2">
    <name type="scientific">Dentiscutata erythropus</name>
    <dbReference type="NCBI Taxonomy" id="1348616"/>
    <lineage>
        <taxon>Eukaryota</taxon>
        <taxon>Fungi</taxon>
        <taxon>Fungi incertae sedis</taxon>
        <taxon>Mucoromycota</taxon>
        <taxon>Glomeromycotina</taxon>
        <taxon>Glomeromycetes</taxon>
        <taxon>Diversisporales</taxon>
        <taxon>Gigasporaceae</taxon>
        <taxon>Dentiscutata</taxon>
    </lineage>
</organism>
<comment type="caution">
    <text evidence="1">The sequence shown here is derived from an EMBL/GenBank/DDBJ whole genome shotgun (WGS) entry which is preliminary data.</text>
</comment>
<dbReference type="EMBL" id="CAJVPY010003039">
    <property type="protein sequence ID" value="CAG8579569.1"/>
    <property type="molecule type" value="Genomic_DNA"/>
</dbReference>
<keyword evidence="2" id="KW-1185">Reference proteome</keyword>
<gene>
    <name evidence="1" type="ORF">DERYTH_LOCUS6619</name>
</gene>
<reference evidence="1" key="1">
    <citation type="submission" date="2021-06" db="EMBL/GenBank/DDBJ databases">
        <authorList>
            <person name="Kallberg Y."/>
            <person name="Tangrot J."/>
            <person name="Rosling A."/>
        </authorList>
    </citation>
    <scope>NUCLEOTIDE SEQUENCE</scope>
    <source>
        <strain evidence="1">MA453B</strain>
    </source>
</reference>
<dbReference type="AlphaFoldDB" id="A0A9N9G277"/>
<evidence type="ECO:0000313" key="2">
    <source>
        <dbReference type="Proteomes" id="UP000789405"/>
    </source>
</evidence>
<proteinExistence type="predicted"/>
<name>A0A9N9G277_9GLOM</name>